<evidence type="ECO:0000256" key="1">
    <source>
        <dbReference type="SAM" id="MobiDB-lite"/>
    </source>
</evidence>
<keyword evidence="2" id="KW-0472">Membrane</keyword>
<feature type="transmembrane region" description="Helical" evidence="2">
    <location>
        <begin position="91"/>
        <end position="108"/>
    </location>
</feature>
<keyword evidence="2" id="KW-1133">Transmembrane helix</keyword>
<evidence type="ECO:0000256" key="2">
    <source>
        <dbReference type="SAM" id="Phobius"/>
    </source>
</evidence>
<accession>A0A6B2K3W0</accession>
<dbReference type="Proteomes" id="UP000474757">
    <property type="component" value="Unassembled WGS sequence"/>
</dbReference>
<evidence type="ECO:0000313" key="4">
    <source>
        <dbReference type="Proteomes" id="UP000474757"/>
    </source>
</evidence>
<name>A0A6B2K3W0_9RHOB</name>
<feature type="region of interest" description="Disordered" evidence="1">
    <location>
        <begin position="1"/>
        <end position="34"/>
    </location>
</feature>
<sequence>MKKPNVSADAIGSSALEQPGPSGPVGPDPMTRDPVLDQKMGAVGRCLGYGDEKKANIAGLAVAVFTIVLIAVVCVYLLSESDENRSLLGSLITPVFGVITGSIGYITGRKD</sequence>
<feature type="transmembrane region" description="Helical" evidence="2">
    <location>
        <begin position="57"/>
        <end position="79"/>
    </location>
</feature>
<comment type="caution">
    <text evidence="3">The sequence shown here is derived from an EMBL/GenBank/DDBJ whole genome shotgun (WGS) entry which is preliminary data.</text>
</comment>
<keyword evidence="2" id="KW-0812">Transmembrane</keyword>
<dbReference type="EMBL" id="JAAGAB010000004">
    <property type="protein sequence ID" value="NDV02502.1"/>
    <property type="molecule type" value="Genomic_DNA"/>
</dbReference>
<reference evidence="3 4" key="1">
    <citation type="submission" date="2020-02" db="EMBL/GenBank/DDBJ databases">
        <title>Pseudoroseicyclus tamarix, sp. nov., isolated from offshore sediment of a Tamarix chinensis forest.</title>
        <authorList>
            <person name="Gai Y."/>
        </authorList>
    </citation>
    <scope>NUCLEOTIDE SEQUENCE [LARGE SCALE GENOMIC DNA]</scope>
    <source>
        <strain evidence="3 4">CLL3-39</strain>
    </source>
</reference>
<dbReference type="RefSeq" id="WP_163895551.1">
    <property type="nucleotide sequence ID" value="NZ_JAAFYS010000004.1"/>
</dbReference>
<proteinExistence type="predicted"/>
<protein>
    <submittedName>
        <fullName evidence="3">Uncharacterized protein</fullName>
    </submittedName>
</protein>
<gene>
    <name evidence="3" type="ORF">GZA08_16150</name>
</gene>
<dbReference type="AlphaFoldDB" id="A0A6B2K3W0"/>
<organism evidence="3 4">
    <name type="scientific">Pseudoroseicyclus tamaricis</name>
    <dbReference type="NCBI Taxonomy" id="2705421"/>
    <lineage>
        <taxon>Bacteria</taxon>
        <taxon>Pseudomonadati</taxon>
        <taxon>Pseudomonadota</taxon>
        <taxon>Alphaproteobacteria</taxon>
        <taxon>Rhodobacterales</taxon>
        <taxon>Paracoccaceae</taxon>
        <taxon>Pseudoroseicyclus</taxon>
    </lineage>
</organism>
<evidence type="ECO:0000313" key="3">
    <source>
        <dbReference type="EMBL" id="NDV02502.1"/>
    </source>
</evidence>
<keyword evidence="4" id="KW-1185">Reference proteome</keyword>